<proteinExistence type="predicted"/>
<evidence type="ECO:0000313" key="1">
    <source>
        <dbReference type="EMBL" id="PKY72397.1"/>
    </source>
</evidence>
<keyword evidence="2" id="KW-1185">Reference proteome</keyword>
<protein>
    <recommendedName>
        <fullName evidence="3">XRE family transcriptional regulator</fullName>
    </recommendedName>
</protein>
<reference evidence="1 2" key="1">
    <citation type="submission" date="2017-12" db="EMBL/GenBank/DDBJ databases">
        <title>Phylogenetic diversity of female urinary microbiome.</title>
        <authorList>
            <person name="Thomas-White K."/>
            <person name="Wolfe A.J."/>
        </authorList>
    </citation>
    <scope>NUCLEOTIDE SEQUENCE [LARGE SCALE GENOMIC DNA]</scope>
    <source>
        <strain evidence="1 2">UMB0402</strain>
    </source>
</reference>
<name>A0A2I1IMQ1_9ACTO</name>
<dbReference type="GeneID" id="35865868"/>
<dbReference type="Proteomes" id="UP000235122">
    <property type="component" value="Unassembled WGS sequence"/>
</dbReference>
<sequence>MSRLVFRSGFLERAKKIQGIKSDDAMARVLGVSRPTYIALREQESAPNGVTIANIFDTWGYTPGECLAIIPDETSTGKKIA</sequence>
<evidence type="ECO:0008006" key="3">
    <source>
        <dbReference type="Google" id="ProtNLM"/>
    </source>
</evidence>
<gene>
    <name evidence="1" type="ORF">CYJ19_06015</name>
</gene>
<dbReference type="EMBL" id="PKKO01000003">
    <property type="protein sequence ID" value="PKY72397.1"/>
    <property type="molecule type" value="Genomic_DNA"/>
</dbReference>
<dbReference type="AlphaFoldDB" id="A0A2I1IMQ1"/>
<evidence type="ECO:0000313" key="2">
    <source>
        <dbReference type="Proteomes" id="UP000235122"/>
    </source>
</evidence>
<comment type="caution">
    <text evidence="1">The sequence shown here is derived from an EMBL/GenBank/DDBJ whole genome shotgun (WGS) entry which is preliminary data.</text>
</comment>
<accession>A0A2I1IMQ1</accession>
<dbReference type="RefSeq" id="WP_024332451.1">
    <property type="nucleotide sequence ID" value="NZ_JASOXK010000005.1"/>
</dbReference>
<organism evidence="1 2">
    <name type="scientific">Winkia neuii</name>
    <dbReference type="NCBI Taxonomy" id="33007"/>
    <lineage>
        <taxon>Bacteria</taxon>
        <taxon>Bacillati</taxon>
        <taxon>Actinomycetota</taxon>
        <taxon>Actinomycetes</taxon>
        <taxon>Actinomycetales</taxon>
        <taxon>Actinomycetaceae</taxon>
        <taxon>Winkia</taxon>
    </lineage>
</organism>